<reference evidence="9" key="1">
    <citation type="journal article" date="2010" name="Mycologia">
        <title>Analysis of the complete mitochondrial genome sequences of the soybean rust pathogens phakopsora pachyrhizi and p. meibomiae.</title>
        <authorList>
            <person name="Stone C.L."/>
            <person name="Buitrago M.L."/>
            <person name="Boore J.L."/>
            <person name="Frederick R.D."/>
        </authorList>
    </citation>
    <scope>NUCLEOTIDE SEQUENCE</scope>
    <source>
        <strain evidence="9">Taiwan 72-1</strain>
    </source>
</reference>
<feature type="domain" description="NADH:quinone oxidoreductase/Mrp antiporter transmembrane" evidence="8">
    <location>
        <begin position="126"/>
        <end position="412"/>
    </location>
</feature>
<comment type="catalytic activity">
    <reaction evidence="7">
        <text>a ubiquinone + NADH + 5 H(+)(in) = a ubiquinol + NAD(+) + 4 H(+)(out)</text>
        <dbReference type="Rhea" id="RHEA:29091"/>
        <dbReference type="Rhea" id="RHEA-COMP:9565"/>
        <dbReference type="Rhea" id="RHEA-COMP:9566"/>
        <dbReference type="ChEBI" id="CHEBI:15378"/>
        <dbReference type="ChEBI" id="CHEBI:16389"/>
        <dbReference type="ChEBI" id="CHEBI:17976"/>
        <dbReference type="ChEBI" id="CHEBI:57540"/>
        <dbReference type="ChEBI" id="CHEBI:57945"/>
        <dbReference type="EC" id="7.1.1.2"/>
    </reaction>
</comment>
<dbReference type="Pfam" id="PF00361">
    <property type="entry name" value="Proton_antipo_M"/>
    <property type="match status" value="1"/>
</dbReference>
<keyword evidence="5 7" id="KW-1133">Transmembrane helix</keyword>
<organism evidence="9">
    <name type="scientific">Phakopsora pachyrhizi</name>
    <name type="common">Asian soybean rust disease fungus</name>
    <dbReference type="NCBI Taxonomy" id="170000"/>
    <lineage>
        <taxon>Eukaryota</taxon>
        <taxon>Fungi</taxon>
        <taxon>Dikarya</taxon>
        <taxon>Basidiomycota</taxon>
        <taxon>Pucciniomycotina</taxon>
        <taxon>Pucciniomycetes</taxon>
        <taxon>Pucciniales</taxon>
        <taxon>Phakopsoraceae</taxon>
        <taxon>Phakopsora</taxon>
    </lineage>
</organism>
<dbReference type="InterPro" id="IPR001750">
    <property type="entry name" value="ND/Mrp_TM"/>
</dbReference>
<feature type="transmembrane region" description="Helical" evidence="7">
    <location>
        <begin position="131"/>
        <end position="150"/>
    </location>
</feature>
<dbReference type="EC" id="7.1.1.2" evidence="7"/>
<feature type="transmembrane region" description="Helical" evidence="7">
    <location>
        <begin position="162"/>
        <end position="183"/>
    </location>
</feature>
<evidence type="ECO:0000256" key="4">
    <source>
        <dbReference type="ARBA" id="ARBA00022692"/>
    </source>
</evidence>
<dbReference type="PANTHER" id="PTHR43507:SF1">
    <property type="entry name" value="NADH-UBIQUINONE OXIDOREDUCTASE CHAIN 4"/>
    <property type="match status" value="1"/>
</dbReference>
<dbReference type="PANTHER" id="PTHR43507">
    <property type="entry name" value="NADH-UBIQUINONE OXIDOREDUCTASE CHAIN 4"/>
    <property type="match status" value="1"/>
</dbReference>
<accession>D8V107</accession>
<feature type="transmembrane region" description="Helical" evidence="7">
    <location>
        <begin position="265"/>
        <end position="285"/>
    </location>
</feature>
<feature type="transmembrane region" description="Helical" evidence="7">
    <location>
        <begin position="69"/>
        <end position="96"/>
    </location>
</feature>
<dbReference type="GO" id="GO:0031966">
    <property type="term" value="C:mitochondrial membrane"/>
    <property type="evidence" value="ECO:0007669"/>
    <property type="project" value="UniProtKB-SubCell"/>
</dbReference>
<dbReference type="GO" id="GO:0048039">
    <property type="term" value="F:ubiquinone binding"/>
    <property type="evidence" value="ECO:0007669"/>
    <property type="project" value="TreeGrafter"/>
</dbReference>
<feature type="transmembrane region" description="Helical" evidence="7">
    <location>
        <begin position="356"/>
        <end position="378"/>
    </location>
</feature>
<protein>
    <recommendedName>
        <fullName evidence="7">NADH-ubiquinone oxidoreductase chain 4</fullName>
        <ecNumber evidence="7">7.1.1.2</ecNumber>
    </recommendedName>
</protein>
<evidence type="ECO:0000256" key="2">
    <source>
        <dbReference type="ARBA" id="ARBA00004141"/>
    </source>
</evidence>
<comment type="subcellular location">
    <subcellularLocation>
        <location evidence="2">Membrane</location>
        <topology evidence="2">Multi-pass membrane protein</topology>
    </subcellularLocation>
    <subcellularLocation>
        <location evidence="7">Mitochondrion membrane</location>
        <topology evidence="7">Multi-pass membrane protein</topology>
    </subcellularLocation>
</comment>
<keyword evidence="7" id="KW-0830">Ubiquinone</keyword>
<feature type="transmembrane region" description="Helical" evidence="7">
    <location>
        <begin position="32"/>
        <end position="49"/>
    </location>
</feature>
<dbReference type="InterPro" id="IPR010227">
    <property type="entry name" value="NADH_Q_OxRdtase_chainM/4"/>
</dbReference>
<gene>
    <name evidence="9" type="primary">nad4</name>
</gene>
<evidence type="ECO:0000256" key="6">
    <source>
        <dbReference type="ARBA" id="ARBA00023136"/>
    </source>
</evidence>
<keyword evidence="7" id="KW-0813">Transport</keyword>
<evidence type="ECO:0000256" key="1">
    <source>
        <dbReference type="ARBA" id="ARBA00003257"/>
    </source>
</evidence>
<keyword evidence="7 9" id="KW-0496">Mitochondrion</keyword>
<evidence type="ECO:0000256" key="7">
    <source>
        <dbReference type="RuleBase" id="RU003297"/>
    </source>
</evidence>
<feature type="transmembrane region" description="Helical" evidence="7">
    <location>
        <begin position="236"/>
        <end position="259"/>
    </location>
</feature>
<feature type="transmembrane region" description="Helical" evidence="7">
    <location>
        <begin position="323"/>
        <end position="344"/>
    </location>
</feature>
<proteinExistence type="inferred from homology"/>
<dbReference type="EMBL" id="GQ332420">
    <property type="protein sequence ID" value="ACT15475.1"/>
    <property type="molecule type" value="Genomic_DNA"/>
</dbReference>
<dbReference type="GO" id="GO:0003954">
    <property type="term" value="F:NADH dehydrogenase activity"/>
    <property type="evidence" value="ECO:0007669"/>
    <property type="project" value="TreeGrafter"/>
</dbReference>
<feature type="transmembrane region" description="Helical" evidence="7">
    <location>
        <begin position="294"/>
        <end position="311"/>
    </location>
</feature>
<keyword evidence="7" id="KW-0249">Electron transport</keyword>
<dbReference type="NCBIfam" id="TIGR01972">
    <property type="entry name" value="NDH_I_M"/>
    <property type="match status" value="1"/>
</dbReference>
<dbReference type="GeneID" id="9481041"/>
<evidence type="ECO:0000259" key="8">
    <source>
        <dbReference type="Pfam" id="PF00361"/>
    </source>
</evidence>
<comment type="function">
    <text evidence="1">Core subunit of the mitochondrial membrane respiratory chain NADH dehydrogenase (Complex I) that is believed to belong to the minimal assembly required for catalysis. Complex I functions in the transfer of electrons from NADH to the respiratory chain. The immediate electron acceptor for the enzyme is believed to be ubiquinone.</text>
</comment>
<keyword evidence="7" id="KW-0679">Respiratory chain</keyword>
<keyword evidence="4 7" id="KW-0812">Transmembrane</keyword>
<dbReference type="GO" id="GO:0008137">
    <property type="term" value="F:NADH dehydrogenase (ubiquinone) activity"/>
    <property type="evidence" value="ECO:0007669"/>
    <property type="project" value="UniProtKB-UniRule"/>
</dbReference>
<dbReference type="AlphaFoldDB" id="D8V107"/>
<dbReference type="GO" id="GO:0015990">
    <property type="term" value="P:electron transport coupled proton transport"/>
    <property type="evidence" value="ECO:0007669"/>
    <property type="project" value="TreeGrafter"/>
</dbReference>
<comment type="function">
    <text evidence="7">Core subunit of the mitochondrial membrane respiratory chain NADH dehydrogenase (Complex I) which catalyzes electron transfer from NADH through the respiratory chain, using ubiquinone as an electron acceptor. Essential for the catalytic activity and assembly of complex I.</text>
</comment>
<evidence type="ECO:0000256" key="3">
    <source>
        <dbReference type="ARBA" id="ARBA00009025"/>
    </source>
</evidence>
<feature type="transmembrane region" description="Helical" evidence="7">
    <location>
        <begin position="203"/>
        <end position="224"/>
    </location>
</feature>
<keyword evidence="6 7" id="KW-0472">Membrane</keyword>
<feature type="transmembrane region" description="Helical" evidence="7">
    <location>
        <begin position="108"/>
        <end position="125"/>
    </location>
</feature>
<sequence>MFVVYSIVIIPFIGAIHVSLTDEKRVGGIRRLSLIYTCMTYYISIMIWIEFDGSKVGIQIVSKFTGWDIFNIAFGVDGLSVFFVLLTALTIPIAVISGYYIEERNQKLYLSLILIFSGFIISVFISLDLIIFYVSFEAVLVPLTLLVGIYGGRRRISAAYLLFLYTLFGSLPMLLSFLSIYTITKTTNIVVLSIMSKDYPNMIWLGIFIGLAVKTPLVPFHLWLKTAHAEANSAVSVVLAGLVLKLATYAHIRVLIQLIPDQTEYFQGIVLVISMISVIYTAFICMRQTDFKQLVAYSSINHIGIVCLGIYSNTVTGVEGGIMLSISHGVVSPALFILVGGVIYDRYHDRTIRYYRGISTYIPVFSIFFIIFTLGNMATPLTGNWVGEFISLAGAFQTFPVITILASSSIVISACYSIYLYNRICFGSWSCYLNPVIDITRLEFHVLIPLLILMLALGVYPNIVLDYLHVSCSSLIY</sequence>
<dbReference type="InterPro" id="IPR003918">
    <property type="entry name" value="NADH_UbQ_OxRdtase"/>
</dbReference>
<keyword evidence="7" id="KW-0520">NAD</keyword>
<feature type="transmembrane region" description="Helical" evidence="7">
    <location>
        <begin position="398"/>
        <end position="421"/>
    </location>
</feature>
<comment type="similarity">
    <text evidence="3 7">Belongs to the complex I subunit 4 family.</text>
</comment>
<dbReference type="RefSeq" id="YP_003795381.1">
    <property type="nucleotide sequence ID" value="NC_014344.1"/>
</dbReference>
<dbReference type="PRINTS" id="PR01437">
    <property type="entry name" value="NUOXDRDTASE4"/>
</dbReference>
<dbReference type="GO" id="GO:0042773">
    <property type="term" value="P:ATP synthesis coupled electron transport"/>
    <property type="evidence" value="ECO:0007669"/>
    <property type="project" value="InterPro"/>
</dbReference>
<name>D8V107_PHAPC</name>
<evidence type="ECO:0000256" key="5">
    <source>
        <dbReference type="ARBA" id="ARBA00022989"/>
    </source>
</evidence>
<feature type="transmembrane region" description="Helical" evidence="7">
    <location>
        <begin position="442"/>
        <end position="460"/>
    </location>
</feature>
<evidence type="ECO:0000313" key="9">
    <source>
        <dbReference type="EMBL" id="ACT15475.1"/>
    </source>
</evidence>
<geneLocation type="mitochondrion" evidence="9"/>